<name>A0A7G9G8M4_9FIRM</name>
<dbReference type="AlphaFoldDB" id="A0A7G9G8M4"/>
<protein>
    <submittedName>
        <fullName evidence="1">Uncharacterized protein</fullName>
    </submittedName>
</protein>
<dbReference type="KEGG" id="whj:H9Q79_09285"/>
<reference evidence="1 2" key="1">
    <citation type="submission" date="2020-08" db="EMBL/GenBank/DDBJ databases">
        <authorList>
            <person name="Liu C."/>
            <person name="Sun Q."/>
        </authorList>
    </citation>
    <scope>NUCLEOTIDE SEQUENCE [LARGE SCALE GENOMIC DNA]</scope>
    <source>
        <strain evidence="1 2">NSJ-29</strain>
    </source>
</reference>
<dbReference type="Proteomes" id="UP000515860">
    <property type="component" value="Chromosome"/>
</dbReference>
<accession>A0A7G9G8M4</accession>
<dbReference type="RefSeq" id="WP_249328142.1">
    <property type="nucleotide sequence ID" value="NZ_CP060635.1"/>
</dbReference>
<keyword evidence="2" id="KW-1185">Reference proteome</keyword>
<evidence type="ECO:0000313" key="2">
    <source>
        <dbReference type="Proteomes" id="UP000515860"/>
    </source>
</evidence>
<evidence type="ECO:0000313" key="1">
    <source>
        <dbReference type="EMBL" id="QNM07156.1"/>
    </source>
</evidence>
<organism evidence="1 2">
    <name type="scientific">Wansuia hejianensis</name>
    <dbReference type="NCBI Taxonomy" id="2763667"/>
    <lineage>
        <taxon>Bacteria</taxon>
        <taxon>Bacillati</taxon>
        <taxon>Bacillota</taxon>
        <taxon>Clostridia</taxon>
        <taxon>Lachnospirales</taxon>
        <taxon>Lachnospiraceae</taxon>
        <taxon>Wansuia</taxon>
    </lineage>
</organism>
<sequence length="46" mass="5455">MRIKDIETDKKQVSTGESVEVTFAIEYEADYPYDYPYDYPISVKKE</sequence>
<proteinExistence type="predicted"/>
<gene>
    <name evidence="1" type="ORF">H9Q79_09285</name>
</gene>
<dbReference type="EMBL" id="CP060635">
    <property type="protein sequence ID" value="QNM07156.1"/>
    <property type="molecule type" value="Genomic_DNA"/>
</dbReference>